<protein>
    <submittedName>
        <fullName evidence="1">Uncharacterized protein</fullName>
    </submittedName>
</protein>
<dbReference type="AlphaFoldDB" id="A0A5P8VXN0"/>
<dbReference type="Proteomes" id="UP000326678">
    <property type="component" value="Chromosome Gxm1"/>
</dbReference>
<accession>A0A5P8VXN0</accession>
<name>A0A5P8VXN0_9NOSO</name>
<dbReference type="KEGG" id="nsh:GXM_02642"/>
<dbReference type="EMBL" id="CP045226">
    <property type="protein sequence ID" value="QFS45165.1"/>
    <property type="molecule type" value="Genomic_DNA"/>
</dbReference>
<evidence type="ECO:0000313" key="1">
    <source>
        <dbReference type="EMBL" id="QFS45165.1"/>
    </source>
</evidence>
<sequence>MPTPQELYLIRVMQIRCFLAYQQRLSNDKFKSMLTRRLSANMALVDHNPQLMEIPMKELMKQPSSWLPNGIKLNLSDQFRPFSFTEELQFRLEELLQKNKDNLLNPDEQAELAGLLELEKIFSFINAQLAS</sequence>
<evidence type="ECO:0000313" key="2">
    <source>
        <dbReference type="Proteomes" id="UP000326678"/>
    </source>
</evidence>
<keyword evidence="2" id="KW-1185">Reference proteome</keyword>
<organism evidence="1 2">
    <name type="scientific">Nostoc sphaeroides CCNUC1</name>
    <dbReference type="NCBI Taxonomy" id="2653204"/>
    <lineage>
        <taxon>Bacteria</taxon>
        <taxon>Bacillati</taxon>
        <taxon>Cyanobacteriota</taxon>
        <taxon>Cyanophyceae</taxon>
        <taxon>Nostocales</taxon>
        <taxon>Nostocaceae</taxon>
        <taxon>Nostoc</taxon>
    </lineage>
</organism>
<gene>
    <name evidence="1" type="ORF">GXM_02642</name>
</gene>
<reference evidence="1 2" key="1">
    <citation type="submission" date="2019-10" db="EMBL/GenBank/DDBJ databases">
        <title>Genomic and transcriptomic insights into the perfect genentic adaptation of a filamentous nitrogen-fixing cyanobacterium to rice fields.</title>
        <authorList>
            <person name="Chen Z."/>
        </authorList>
    </citation>
    <scope>NUCLEOTIDE SEQUENCE [LARGE SCALE GENOMIC DNA]</scope>
    <source>
        <strain evidence="1">CCNUC1</strain>
    </source>
</reference>
<proteinExistence type="predicted"/>